<sequence>MYGWQPMAPCLTGVWTVFLWTLGDVKSSLVHYANLFDSGVLLGWKSEMGRT</sequence>
<dbReference type="HOGENOM" id="CLU_3107224_0_0_1"/>
<accession>A0A0C3B8Z4</accession>
<dbReference type="InParanoid" id="A0A0C3B8Z4"/>
<protein>
    <submittedName>
        <fullName evidence="1">Uncharacterized protein</fullName>
    </submittedName>
</protein>
<name>A0A0C3B8Z4_PILCF</name>
<gene>
    <name evidence="1" type="ORF">PILCRDRAFT_828758</name>
</gene>
<evidence type="ECO:0000313" key="2">
    <source>
        <dbReference type="Proteomes" id="UP000054166"/>
    </source>
</evidence>
<organism evidence="1 2">
    <name type="scientific">Piloderma croceum (strain F 1598)</name>
    <dbReference type="NCBI Taxonomy" id="765440"/>
    <lineage>
        <taxon>Eukaryota</taxon>
        <taxon>Fungi</taxon>
        <taxon>Dikarya</taxon>
        <taxon>Basidiomycota</taxon>
        <taxon>Agaricomycotina</taxon>
        <taxon>Agaricomycetes</taxon>
        <taxon>Agaricomycetidae</taxon>
        <taxon>Atheliales</taxon>
        <taxon>Atheliaceae</taxon>
        <taxon>Piloderma</taxon>
    </lineage>
</organism>
<proteinExistence type="predicted"/>
<evidence type="ECO:0000313" key="1">
    <source>
        <dbReference type="EMBL" id="KIM73792.1"/>
    </source>
</evidence>
<reference evidence="2" key="2">
    <citation type="submission" date="2015-01" db="EMBL/GenBank/DDBJ databases">
        <title>Evolutionary Origins and Diversification of the Mycorrhizal Mutualists.</title>
        <authorList>
            <consortium name="DOE Joint Genome Institute"/>
            <consortium name="Mycorrhizal Genomics Consortium"/>
            <person name="Kohler A."/>
            <person name="Kuo A."/>
            <person name="Nagy L.G."/>
            <person name="Floudas D."/>
            <person name="Copeland A."/>
            <person name="Barry K.W."/>
            <person name="Cichocki N."/>
            <person name="Veneault-Fourrey C."/>
            <person name="LaButti K."/>
            <person name="Lindquist E.A."/>
            <person name="Lipzen A."/>
            <person name="Lundell T."/>
            <person name="Morin E."/>
            <person name="Murat C."/>
            <person name="Riley R."/>
            <person name="Ohm R."/>
            <person name="Sun H."/>
            <person name="Tunlid A."/>
            <person name="Henrissat B."/>
            <person name="Grigoriev I.V."/>
            <person name="Hibbett D.S."/>
            <person name="Martin F."/>
        </authorList>
    </citation>
    <scope>NUCLEOTIDE SEQUENCE [LARGE SCALE GENOMIC DNA]</scope>
    <source>
        <strain evidence="2">F 1598</strain>
    </source>
</reference>
<keyword evidence="2" id="KW-1185">Reference proteome</keyword>
<dbReference type="EMBL" id="KN833073">
    <property type="protein sequence ID" value="KIM73792.1"/>
    <property type="molecule type" value="Genomic_DNA"/>
</dbReference>
<dbReference type="AlphaFoldDB" id="A0A0C3B8Z4"/>
<reference evidence="1 2" key="1">
    <citation type="submission" date="2014-04" db="EMBL/GenBank/DDBJ databases">
        <authorList>
            <consortium name="DOE Joint Genome Institute"/>
            <person name="Kuo A."/>
            <person name="Tarkka M."/>
            <person name="Buscot F."/>
            <person name="Kohler A."/>
            <person name="Nagy L.G."/>
            <person name="Floudas D."/>
            <person name="Copeland A."/>
            <person name="Barry K.W."/>
            <person name="Cichocki N."/>
            <person name="Veneault-Fourrey C."/>
            <person name="LaButti K."/>
            <person name="Lindquist E.A."/>
            <person name="Lipzen A."/>
            <person name="Lundell T."/>
            <person name="Morin E."/>
            <person name="Murat C."/>
            <person name="Sun H."/>
            <person name="Tunlid A."/>
            <person name="Henrissat B."/>
            <person name="Grigoriev I.V."/>
            <person name="Hibbett D.S."/>
            <person name="Martin F."/>
            <person name="Nordberg H.P."/>
            <person name="Cantor M.N."/>
            <person name="Hua S.X."/>
        </authorList>
    </citation>
    <scope>NUCLEOTIDE SEQUENCE [LARGE SCALE GENOMIC DNA]</scope>
    <source>
        <strain evidence="1 2">F 1598</strain>
    </source>
</reference>
<dbReference type="Proteomes" id="UP000054166">
    <property type="component" value="Unassembled WGS sequence"/>
</dbReference>